<dbReference type="CDD" id="cd00756">
    <property type="entry name" value="MoaE"/>
    <property type="match status" value="1"/>
</dbReference>
<accession>A0A0N7LAQ7</accession>
<dbReference type="GO" id="GO:0006777">
    <property type="term" value="P:Mo-molybdopterin cofactor biosynthetic process"/>
    <property type="evidence" value="ECO:0007669"/>
    <property type="project" value="InterPro"/>
</dbReference>
<feature type="region of interest" description="Disordered" evidence="1">
    <location>
        <begin position="1"/>
        <end position="21"/>
    </location>
</feature>
<evidence type="ECO:0000313" key="3">
    <source>
        <dbReference type="Proteomes" id="UP000054845"/>
    </source>
</evidence>
<feature type="compositionally biased region" description="Low complexity" evidence="1">
    <location>
        <begin position="1"/>
        <end position="20"/>
    </location>
</feature>
<organism evidence="2 3">
    <name type="scientific">Ceraceosorus bombacis</name>
    <dbReference type="NCBI Taxonomy" id="401625"/>
    <lineage>
        <taxon>Eukaryota</taxon>
        <taxon>Fungi</taxon>
        <taxon>Dikarya</taxon>
        <taxon>Basidiomycota</taxon>
        <taxon>Ustilaginomycotina</taxon>
        <taxon>Exobasidiomycetes</taxon>
        <taxon>Ceraceosorales</taxon>
        <taxon>Ceraceosoraceae</taxon>
        <taxon>Ceraceosorus</taxon>
    </lineage>
</organism>
<dbReference type="Proteomes" id="UP000054845">
    <property type="component" value="Unassembled WGS sequence"/>
</dbReference>
<dbReference type="AlphaFoldDB" id="A0A0N7LAQ7"/>
<dbReference type="SUPFAM" id="SSF54690">
    <property type="entry name" value="Molybdopterin synthase subunit MoaE"/>
    <property type="match status" value="2"/>
</dbReference>
<dbReference type="InterPro" id="IPR003448">
    <property type="entry name" value="Mopterin_biosynth_MoaE"/>
</dbReference>
<dbReference type="EMBL" id="CCYA01000254">
    <property type="protein sequence ID" value="CEH17258.1"/>
    <property type="molecule type" value="Genomic_DNA"/>
</dbReference>
<feature type="compositionally biased region" description="Low complexity" evidence="1">
    <location>
        <begin position="106"/>
        <end position="119"/>
    </location>
</feature>
<keyword evidence="3" id="KW-1185">Reference proteome</keyword>
<dbReference type="Gene3D" id="3.90.1170.40">
    <property type="entry name" value="Molybdopterin biosynthesis MoaE subunit"/>
    <property type="match status" value="1"/>
</dbReference>
<proteinExistence type="predicted"/>
<dbReference type="PANTHER" id="PTHR23404">
    <property type="entry name" value="MOLYBDOPTERIN SYNTHASE RELATED"/>
    <property type="match status" value="1"/>
</dbReference>
<dbReference type="Pfam" id="PF02391">
    <property type="entry name" value="MoaE"/>
    <property type="match status" value="2"/>
</dbReference>
<feature type="region of interest" description="Disordered" evidence="1">
    <location>
        <begin position="99"/>
        <end position="129"/>
    </location>
</feature>
<evidence type="ECO:0000313" key="2">
    <source>
        <dbReference type="EMBL" id="CEH17258.1"/>
    </source>
</evidence>
<sequence length="212" mass="23146">MPPTSTSPAASPEPTSHSTPVKIILQDTNDVAELTYDALDESAALRHVRDASAGGTVLFVGTTRDTFQGKRVLRLEYEAYSKLAIKTLESILRRSRSIEWPPPAPLTTSSSSSSLPSISRTQAPDQPIPASQQVTRIFIAHRLGHVPVGEPSILVCASAPHRRRAFEVAEWALEQVKKDVQVWKREVYGASLDSDQVAPDGVWKGNKDVQVV</sequence>
<reference evidence="3" key="1">
    <citation type="submission" date="2014-09" db="EMBL/GenBank/DDBJ databases">
        <authorList>
            <person name="Sharma Rahul"/>
            <person name="Thines Marco"/>
        </authorList>
    </citation>
    <scope>NUCLEOTIDE SEQUENCE [LARGE SCALE GENOMIC DNA]</scope>
</reference>
<protein>
    <submittedName>
        <fullName evidence="2">Molybdopterin converting factor subunit 2</fullName>
    </submittedName>
</protein>
<dbReference type="OrthoDB" id="5531344at2759"/>
<name>A0A0N7LAQ7_9BASI</name>
<dbReference type="InterPro" id="IPR036563">
    <property type="entry name" value="MoaE_sf"/>
</dbReference>
<evidence type="ECO:0000256" key="1">
    <source>
        <dbReference type="SAM" id="MobiDB-lite"/>
    </source>
</evidence>
<feature type="compositionally biased region" description="Polar residues" evidence="1">
    <location>
        <begin position="120"/>
        <end position="129"/>
    </location>
</feature>
<dbReference type="STRING" id="401625.A0A0N7LAQ7"/>